<comment type="caution">
    <text evidence="1">The sequence shown here is derived from an EMBL/GenBank/DDBJ whole genome shotgun (WGS) entry which is preliminary data.</text>
</comment>
<dbReference type="EMBL" id="BKCJ010003896">
    <property type="protein sequence ID" value="GEU57802.1"/>
    <property type="molecule type" value="Genomic_DNA"/>
</dbReference>
<sequence length="179" mass="19498">CGSVKNKCALLYLLKTISKETTIVSDGLTVLFDPEMTRKSSQNDRNVGNVGNVGVLLVSKDSENLRDVTYRVYGVVVKEENNVTEEVLVRDVLYACQGIDRRAKLLELSSEGMYGVSSVRGPVGDRLRHFSLADDCSVADNGGHLVDDVDLREVHADALGMSLPMTPWISSAPGDAMCY</sequence>
<gene>
    <name evidence="1" type="ORF">Tci_029780</name>
</gene>
<protein>
    <submittedName>
        <fullName evidence="1">Gamma-tubulin complex component 3</fullName>
    </submittedName>
</protein>
<reference evidence="1" key="1">
    <citation type="journal article" date="2019" name="Sci. Rep.">
        <title>Draft genome of Tanacetum cinerariifolium, the natural source of mosquito coil.</title>
        <authorList>
            <person name="Yamashiro T."/>
            <person name="Shiraishi A."/>
            <person name="Satake H."/>
            <person name="Nakayama K."/>
        </authorList>
    </citation>
    <scope>NUCLEOTIDE SEQUENCE</scope>
</reference>
<evidence type="ECO:0000313" key="1">
    <source>
        <dbReference type="EMBL" id="GEU57802.1"/>
    </source>
</evidence>
<accession>A0A6L2LAX7</accession>
<dbReference type="AlphaFoldDB" id="A0A6L2LAX7"/>
<name>A0A6L2LAX7_TANCI</name>
<organism evidence="1">
    <name type="scientific">Tanacetum cinerariifolium</name>
    <name type="common">Dalmatian daisy</name>
    <name type="synonym">Chrysanthemum cinerariifolium</name>
    <dbReference type="NCBI Taxonomy" id="118510"/>
    <lineage>
        <taxon>Eukaryota</taxon>
        <taxon>Viridiplantae</taxon>
        <taxon>Streptophyta</taxon>
        <taxon>Embryophyta</taxon>
        <taxon>Tracheophyta</taxon>
        <taxon>Spermatophyta</taxon>
        <taxon>Magnoliopsida</taxon>
        <taxon>eudicotyledons</taxon>
        <taxon>Gunneridae</taxon>
        <taxon>Pentapetalae</taxon>
        <taxon>asterids</taxon>
        <taxon>campanulids</taxon>
        <taxon>Asterales</taxon>
        <taxon>Asteraceae</taxon>
        <taxon>Asteroideae</taxon>
        <taxon>Anthemideae</taxon>
        <taxon>Anthemidinae</taxon>
        <taxon>Tanacetum</taxon>
    </lineage>
</organism>
<feature type="non-terminal residue" evidence="1">
    <location>
        <position position="1"/>
    </location>
</feature>
<proteinExistence type="predicted"/>